<dbReference type="EMBL" id="ACLR01000098">
    <property type="protein sequence ID" value="EEK17260.1"/>
    <property type="molecule type" value="Genomic_DNA"/>
</dbReference>
<dbReference type="AlphaFoldDB" id="C2MAJ2"/>
<comment type="caution">
    <text evidence="1">The sequence shown here is derived from an EMBL/GenBank/DDBJ whole genome shotgun (WGS) entry which is preliminary data.</text>
</comment>
<sequence length="84" mass="9570">MEYHFIGIDVSKEKLDATLIRYESESDSEQQLAYTTVENNPKGFRSLVSWSKKNAGRGVKTDTMLFCCETTGGYDRALCDWLYG</sequence>
<evidence type="ECO:0000313" key="1">
    <source>
        <dbReference type="EMBL" id="EEK17260.1"/>
    </source>
</evidence>
<accession>C2MAJ2</accession>
<feature type="non-terminal residue" evidence="1">
    <location>
        <position position="84"/>
    </location>
</feature>
<reference evidence="1 2" key="1">
    <citation type="submission" date="2009-04" db="EMBL/GenBank/DDBJ databases">
        <authorList>
            <person name="Sebastian Y."/>
            <person name="Madupu R."/>
            <person name="Durkin A.S."/>
            <person name="Torralba M."/>
            <person name="Methe B."/>
            <person name="Sutton G.G."/>
            <person name="Strausberg R.L."/>
            <person name="Nelson K.E."/>
        </authorList>
    </citation>
    <scope>NUCLEOTIDE SEQUENCE [LARGE SCALE GENOMIC DNA]</scope>
    <source>
        <strain evidence="1 2">60-3</strain>
    </source>
</reference>
<keyword evidence="2" id="KW-1185">Reference proteome</keyword>
<dbReference type="Proteomes" id="UP000003303">
    <property type="component" value="Unassembled WGS sequence"/>
</dbReference>
<name>C2MAJ2_9PORP</name>
<gene>
    <name evidence="1" type="ORF">PORUE0001_1965</name>
</gene>
<proteinExistence type="predicted"/>
<evidence type="ECO:0000313" key="2">
    <source>
        <dbReference type="Proteomes" id="UP000003303"/>
    </source>
</evidence>
<protein>
    <submittedName>
        <fullName evidence="1">Uncharacterized protein</fullName>
    </submittedName>
</protein>
<organism evidence="1 2">
    <name type="scientific">Porphyromonas uenonis 60-3</name>
    <dbReference type="NCBI Taxonomy" id="596327"/>
    <lineage>
        <taxon>Bacteria</taxon>
        <taxon>Pseudomonadati</taxon>
        <taxon>Bacteroidota</taxon>
        <taxon>Bacteroidia</taxon>
        <taxon>Bacteroidales</taxon>
        <taxon>Porphyromonadaceae</taxon>
        <taxon>Porphyromonas</taxon>
    </lineage>
</organism>